<dbReference type="GO" id="GO:0016236">
    <property type="term" value="P:macroautophagy"/>
    <property type="evidence" value="ECO:0007669"/>
    <property type="project" value="TreeGrafter"/>
</dbReference>
<dbReference type="AlphaFoldDB" id="A0A9K3CUM0"/>
<keyword evidence="5" id="KW-1185">Reference proteome</keyword>
<feature type="region of interest" description="Disordered" evidence="2">
    <location>
        <begin position="423"/>
        <end position="460"/>
    </location>
</feature>
<dbReference type="InterPro" id="IPR045111">
    <property type="entry name" value="Vps41/Vps8"/>
</dbReference>
<dbReference type="PROSITE" id="PS50089">
    <property type="entry name" value="ZF_RING_2"/>
    <property type="match status" value="1"/>
</dbReference>
<dbReference type="SMART" id="SM00184">
    <property type="entry name" value="RING"/>
    <property type="match status" value="1"/>
</dbReference>
<dbReference type="InterPro" id="IPR001841">
    <property type="entry name" value="Znf_RING"/>
</dbReference>
<feature type="domain" description="RING-type" evidence="3">
    <location>
        <begin position="1107"/>
        <end position="1159"/>
    </location>
</feature>
<dbReference type="GO" id="GO:0005770">
    <property type="term" value="C:late endosome"/>
    <property type="evidence" value="ECO:0007669"/>
    <property type="project" value="TreeGrafter"/>
</dbReference>
<reference evidence="4 5" key="1">
    <citation type="journal article" date="2018" name="PLoS ONE">
        <title>The draft genome of Kipferlia bialata reveals reductive genome evolution in fornicate parasites.</title>
        <authorList>
            <person name="Tanifuji G."/>
            <person name="Takabayashi S."/>
            <person name="Kume K."/>
            <person name="Takagi M."/>
            <person name="Nakayama T."/>
            <person name="Kamikawa R."/>
            <person name="Inagaki Y."/>
            <person name="Hashimoto T."/>
        </authorList>
    </citation>
    <scope>NUCLEOTIDE SEQUENCE [LARGE SCALE GENOMIC DNA]</scope>
    <source>
        <strain evidence="4">NY0173</strain>
    </source>
</reference>
<evidence type="ECO:0000313" key="5">
    <source>
        <dbReference type="Proteomes" id="UP000265618"/>
    </source>
</evidence>
<dbReference type="GO" id="GO:0006623">
    <property type="term" value="P:protein targeting to vacuole"/>
    <property type="evidence" value="ECO:0007669"/>
    <property type="project" value="InterPro"/>
</dbReference>
<proteinExistence type="predicted"/>
<gene>
    <name evidence="4" type="ORF">KIPB_004823</name>
</gene>
<dbReference type="OrthoDB" id="244107at2759"/>
<accession>A0A9K3CUM0</accession>
<dbReference type="GO" id="GO:0009267">
    <property type="term" value="P:cellular response to starvation"/>
    <property type="evidence" value="ECO:0007669"/>
    <property type="project" value="TreeGrafter"/>
</dbReference>
<evidence type="ECO:0000259" key="3">
    <source>
        <dbReference type="PROSITE" id="PS50089"/>
    </source>
</evidence>
<feature type="compositionally biased region" description="Polar residues" evidence="2">
    <location>
        <begin position="431"/>
        <end position="442"/>
    </location>
</feature>
<dbReference type="SUPFAM" id="SSF57850">
    <property type="entry name" value="RING/U-box"/>
    <property type="match status" value="1"/>
</dbReference>
<keyword evidence="1" id="KW-0863">Zinc-finger</keyword>
<evidence type="ECO:0000256" key="2">
    <source>
        <dbReference type="SAM" id="MobiDB-lite"/>
    </source>
</evidence>
<name>A0A9K3CUM0_9EUKA</name>
<dbReference type="Proteomes" id="UP000265618">
    <property type="component" value="Unassembled WGS sequence"/>
</dbReference>
<dbReference type="GO" id="GO:0034058">
    <property type="term" value="P:endosomal vesicle fusion"/>
    <property type="evidence" value="ECO:0007669"/>
    <property type="project" value="TreeGrafter"/>
</dbReference>
<keyword evidence="1" id="KW-0862">Zinc</keyword>
<keyword evidence="1" id="KW-0479">Metal-binding</keyword>
<comment type="caution">
    <text evidence="4">The sequence shown here is derived from an EMBL/GenBank/DDBJ whole genome shotgun (WGS) entry which is preliminary data.</text>
</comment>
<evidence type="ECO:0000256" key="1">
    <source>
        <dbReference type="PROSITE-ProRule" id="PRU00175"/>
    </source>
</evidence>
<dbReference type="GO" id="GO:0030897">
    <property type="term" value="C:HOPS complex"/>
    <property type="evidence" value="ECO:0007669"/>
    <property type="project" value="TreeGrafter"/>
</dbReference>
<dbReference type="Pfam" id="PF23556">
    <property type="entry name" value="TPR_Vps41"/>
    <property type="match status" value="1"/>
</dbReference>
<dbReference type="PANTHER" id="PTHR12616">
    <property type="entry name" value="VACUOLAR PROTEIN SORTING VPS41"/>
    <property type="match status" value="1"/>
</dbReference>
<evidence type="ECO:0000313" key="4">
    <source>
        <dbReference type="EMBL" id="GIQ83491.1"/>
    </source>
</evidence>
<protein>
    <recommendedName>
        <fullName evidence="3">RING-type domain-containing protein</fullName>
    </recommendedName>
</protein>
<organism evidence="4 5">
    <name type="scientific">Kipferlia bialata</name>
    <dbReference type="NCBI Taxonomy" id="797122"/>
    <lineage>
        <taxon>Eukaryota</taxon>
        <taxon>Metamonada</taxon>
        <taxon>Carpediemonas-like organisms</taxon>
        <taxon>Kipferlia</taxon>
    </lineage>
</organism>
<sequence length="1159" mass="123496">MASQAVRPATVGASLERAAPLAGTQVSSTRTGGAHSRGEASVCVAHDEPTYIYERLIGKEGIRDRARPDIAFEVSGVVSTVVAEKAVVAVSCVSTNCEKQYGGVYTIHGPSRHFRPLPHPPTSILLSSQASSASGSGSGGANVCVVCGSDHAVMALDLSSLISMGDSEREGEREGEALAVAVETYPSSECVVSVTAVQGGRAVVVALSSGRLLRHDLRLSRVSSAMLGRRSHARSAHVSVRLGTGDALVPSFDSGRPFPLSGPILTVSGRGGTLLVATASAVSLLDAASARVQARIDLPQLSRGAPIHSRLSITWHGDCVFVVGYGDSVRVCYVPSADNRGTSDPLTQLVRRAVSGIRAGDEPQPVVLVSNVLLAEPHSWVVDVAVVGGHLAALTMPDIEHARQMQEQYRTVAEGEASCAVEADTDGEGESANSPPLSMPTSAQGEGGEGETEAEADREREREYVYGPDDCLPYLSLVVLSLLGQEMAADRIPLPLSVPLDMRGISLARIAHPSLQHMGLPAYRGGAARRDQLYLGVGPSLLSVSPVDIASHVQFLIEHGRYRQAVLAIAHSDRHGWAYESLRRLRHIEQVVDYLVRQGQFDRAASVLSAFIPTSAVDRWERWVYVFTARRALPSLLSTIPLPANPGDPQLSTRCYTAVLAGLLVSDETLFARCLLLWPSSLIETDVLRPAVQDRHRSSPMSDPLLTSLAILHERAGDLDKAFSYLLSVSRLTAHVSRSGDYSPFVFVRSHGTALYAAALDRVGRLFYIDPDRAASLFASIPEGHCAVTDVTAALLRSLVSISNGNLTGDNTLPDLDTKATADIAESLVCLSRPISSASIGTEGQRGQSPLASLDCAVQDALGQVPQLGAVISGWVPGETLTFTNKQFSYPLHAYFSALLDTDEGARRLAPCHDAAVLLGAIHDPRLESMKTLIVRCEQASAAVCERICEALGFKQLQAYVWKRTALRTGSVDEQQRSVEALVVAGSVTEAVDLVFEFTRHSPQTAEALWQHVVSVCLREGQGGILLRLSTERPLPISVVDVIKQMGHDASVPGFDGIVRSLCLSEAVHVLMYQSLAGLATDNTMHLFDSLKGAYALGRRVAADQRCLVCSQPMHAAPSSDADSEALCVFACGHVAHRSCLDTSAQVDEGEAETCPKCS</sequence>
<dbReference type="PANTHER" id="PTHR12616:SF1">
    <property type="entry name" value="VACUOLAR PROTEIN SORTING-ASSOCIATED PROTEIN 41 HOMOLOG"/>
    <property type="match status" value="1"/>
</dbReference>
<dbReference type="EMBL" id="BDIP01001069">
    <property type="protein sequence ID" value="GIQ83491.1"/>
    <property type="molecule type" value="Genomic_DNA"/>
</dbReference>
<dbReference type="GO" id="GO:0008270">
    <property type="term" value="F:zinc ion binding"/>
    <property type="evidence" value="ECO:0007669"/>
    <property type="project" value="UniProtKB-KW"/>
</dbReference>